<dbReference type="PANTHER" id="PTHR43364:SF4">
    <property type="entry name" value="NAD(P)-LINKED OXIDOREDUCTASE SUPERFAMILY PROTEIN"/>
    <property type="match status" value="1"/>
</dbReference>
<gene>
    <name evidence="4" type="primary">ORF180070</name>
</gene>
<dbReference type="InterPro" id="IPR023210">
    <property type="entry name" value="NADP_OxRdtase_dom"/>
</dbReference>
<dbReference type="InterPro" id="IPR050523">
    <property type="entry name" value="AKR_Detox_Biosynth"/>
</dbReference>
<evidence type="ECO:0000259" key="3">
    <source>
        <dbReference type="Pfam" id="PF00248"/>
    </source>
</evidence>
<feature type="domain" description="NADP-dependent oxidoreductase" evidence="3">
    <location>
        <begin position="17"/>
        <end position="313"/>
    </location>
</feature>
<dbReference type="PRINTS" id="PR00069">
    <property type="entry name" value="ALDKETRDTASE"/>
</dbReference>
<dbReference type="InterPro" id="IPR036812">
    <property type="entry name" value="NAD(P)_OxRdtase_dom_sf"/>
</dbReference>
<dbReference type="Gene3D" id="3.20.20.100">
    <property type="entry name" value="NADP-dependent oxidoreductase domain"/>
    <property type="match status" value="1"/>
</dbReference>
<dbReference type="PANTHER" id="PTHR43364">
    <property type="entry name" value="NADH-SPECIFIC METHYLGLYOXAL REDUCTASE-RELATED"/>
    <property type="match status" value="1"/>
</dbReference>
<dbReference type="SUPFAM" id="SSF51430">
    <property type="entry name" value="NAD(P)-linked oxidoreductase"/>
    <property type="match status" value="1"/>
</dbReference>
<dbReference type="GO" id="GO:0016491">
    <property type="term" value="F:oxidoreductase activity"/>
    <property type="evidence" value="ECO:0007669"/>
    <property type="project" value="UniProtKB-KW"/>
</dbReference>
<dbReference type="Pfam" id="PF00248">
    <property type="entry name" value="Aldo_ket_red"/>
    <property type="match status" value="1"/>
</dbReference>
<evidence type="ECO:0000256" key="2">
    <source>
        <dbReference type="ARBA" id="ARBA00038157"/>
    </source>
</evidence>
<dbReference type="InterPro" id="IPR020471">
    <property type="entry name" value="AKR"/>
</dbReference>
<evidence type="ECO:0000256" key="1">
    <source>
        <dbReference type="ARBA" id="ARBA00023002"/>
    </source>
</evidence>
<reference evidence="4" key="1">
    <citation type="submission" date="2014-12" db="EMBL/GenBank/DDBJ databases">
        <title>Insight into the proteome of Arion vulgaris.</title>
        <authorList>
            <person name="Aradska J."/>
            <person name="Bulat T."/>
            <person name="Smidak R."/>
            <person name="Sarate P."/>
            <person name="Gangsoo J."/>
            <person name="Sialana F."/>
            <person name="Bilban M."/>
            <person name="Lubec G."/>
        </authorList>
    </citation>
    <scope>NUCLEOTIDE SEQUENCE</scope>
    <source>
        <tissue evidence="4">Skin</tissue>
    </source>
</reference>
<keyword evidence="1" id="KW-0560">Oxidoreductase</keyword>
<proteinExistence type="inferred from homology"/>
<dbReference type="EMBL" id="HACG01044082">
    <property type="protein sequence ID" value="CEK90947.1"/>
    <property type="molecule type" value="Transcribed_RNA"/>
</dbReference>
<organism evidence="4">
    <name type="scientific">Arion vulgaris</name>
    <dbReference type="NCBI Taxonomy" id="1028688"/>
    <lineage>
        <taxon>Eukaryota</taxon>
        <taxon>Metazoa</taxon>
        <taxon>Spiralia</taxon>
        <taxon>Lophotrochozoa</taxon>
        <taxon>Mollusca</taxon>
        <taxon>Gastropoda</taxon>
        <taxon>Heterobranchia</taxon>
        <taxon>Euthyneura</taxon>
        <taxon>Panpulmonata</taxon>
        <taxon>Eupulmonata</taxon>
        <taxon>Stylommatophora</taxon>
        <taxon>Helicina</taxon>
        <taxon>Arionoidea</taxon>
        <taxon>Arionidae</taxon>
        <taxon>Arion</taxon>
    </lineage>
</organism>
<evidence type="ECO:0000313" key="4">
    <source>
        <dbReference type="EMBL" id="CEK90947.1"/>
    </source>
</evidence>
<name>A0A0B7BDM3_9EUPU</name>
<dbReference type="AlphaFoldDB" id="A0A0B7BDM3"/>
<dbReference type="CDD" id="cd19085">
    <property type="entry name" value="AKR_AKR11B3"/>
    <property type="match status" value="1"/>
</dbReference>
<accession>A0A0B7BDM3</accession>
<comment type="similarity">
    <text evidence="2">Belongs to the aldo/keto reductase family. Aldo/keto reductase 2 subfamily.</text>
</comment>
<sequence length="336" mass="37206">MEHITIKGTDLKVSPFCLGTWQFNDGQQDITWPSQTAEESKAIVDKCLDLGINFFDTAEGYKGSESVLGRALLGRRQDAIIGTKYGFRVGPTTPPYSAEDIQDAVARSLQNLQTTYIDILQIHFPSFIKDIPETIAELERLKAVGKIRYYGFSNFGPKNMQNFLDAGGKPVVNQIGYNLLWRSPEHAMIPYCIKHEISLLAYSPLQQGLLTGKFKKLSDVPEGRRRGKLFSKDSTPLARHGQEGAEEEVDEALKGISQICEEAGVEMSKAALSWILQQDGIDVVISGASSPEQVVENSKIVKLNNDVVRKLSEVTGPLKNKIGTTLDQWSAVDRCE</sequence>
<protein>
    <recommendedName>
        <fullName evidence="3">NADP-dependent oxidoreductase domain-containing protein</fullName>
    </recommendedName>
</protein>